<dbReference type="Pfam" id="PF08387">
    <property type="entry name" value="FBD"/>
    <property type="match status" value="2"/>
</dbReference>
<dbReference type="InterPro" id="IPR036047">
    <property type="entry name" value="F-box-like_dom_sf"/>
</dbReference>
<dbReference type="InterPro" id="IPR006566">
    <property type="entry name" value="FBD"/>
</dbReference>
<dbReference type="SUPFAM" id="SSF81383">
    <property type="entry name" value="F-box domain"/>
    <property type="match status" value="2"/>
</dbReference>
<evidence type="ECO:0000256" key="1">
    <source>
        <dbReference type="SAM" id="MobiDB-lite"/>
    </source>
</evidence>
<dbReference type="InterPro" id="IPR055302">
    <property type="entry name" value="F-box_dom-containing"/>
</dbReference>
<dbReference type="Pfam" id="PF24758">
    <property type="entry name" value="LRR_At5g56370"/>
    <property type="match status" value="2"/>
</dbReference>
<evidence type="ECO:0000313" key="4">
    <source>
        <dbReference type="Proteomes" id="UP000026960"/>
    </source>
</evidence>
<feature type="compositionally biased region" description="Pro residues" evidence="1">
    <location>
        <begin position="1"/>
        <end position="15"/>
    </location>
</feature>
<reference evidence="3" key="2">
    <citation type="submission" date="2015-03" db="UniProtKB">
        <authorList>
            <consortium name="EnsemblPlants"/>
        </authorList>
    </citation>
    <scope>IDENTIFICATION</scope>
</reference>
<proteinExistence type="predicted"/>
<dbReference type="SMART" id="SM00256">
    <property type="entry name" value="FBOX"/>
    <property type="match status" value="2"/>
</dbReference>
<feature type="region of interest" description="Disordered" evidence="1">
    <location>
        <begin position="488"/>
        <end position="533"/>
    </location>
</feature>
<dbReference type="EnsemblPlants" id="OBART07G10030.1">
    <property type="protein sequence ID" value="OBART07G10030.1"/>
    <property type="gene ID" value="OBART07G10030"/>
</dbReference>
<protein>
    <recommendedName>
        <fullName evidence="2">F-box domain-containing protein</fullName>
    </recommendedName>
</protein>
<evidence type="ECO:0000259" key="2">
    <source>
        <dbReference type="SMART" id="SM00256"/>
    </source>
</evidence>
<dbReference type="STRING" id="65489.A0A0D3GPJ7"/>
<evidence type="ECO:0000313" key="3">
    <source>
        <dbReference type="EnsemblPlants" id="OBART07G10030.1"/>
    </source>
</evidence>
<dbReference type="InterPro" id="IPR053781">
    <property type="entry name" value="F-box_AtFBL13-like"/>
</dbReference>
<dbReference type="Gramene" id="OBART07G10030.1">
    <property type="protein sequence ID" value="OBART07G10030.1"/>
    <property type="gene ID" value="OBART07G10030"/>
</dbReference>
<dbReference type="InterPro" id="IPR032675">
    <property type="entry name" value="LRR_dom_sf"/>
</dbReference>
<dbReference type="PANTHER" id="PTHR32141">
    <property type="match status" value="1"/>
</dbReference>
<reference evidence="3" key="1">
    <citation type="journal article" date="2009" name="Rice">
        <title>De Novo Next Generation Sequencing of Plant Genomes.</title>
        <authorList>
            <person name="Rounsley S."/>
            <person name="Marri P.R."/>
            <person name="Yu Y."/>
            <person name="He R."/>
            <person name="Sisneros N."/>
            <person name="Goicoechea J.L."/>
            <person name="Lee S.J."/>
            <person name="Angelova A."/>
            <person name="Kudrna D."/>
            <person name="Luo M."/>
            <person name="Affourtit J."/>
            <person name="Desany B."/>
            <person name="Knight J."/>
            <person name="Niazi F."/>
            <person name="Egholm M."/>
            <person name="Wing R.A."/>
        </authorList>
    </citation>
    <scope>NUCLEOTIDE SEQUENCE [LARGE SCALE GENOMIC DNA]</scope>
    <source>
        <strain evidence="3">cv. IRGC 105608</strain>
    </source>
</reference>
<dbReference type="PaxDb" id="65489-OBART07G10030.1"/>
<dbReference type="Proteomes" id="UP000026960">
    <property type="component" value="Chromosome 7"/>
</dbReference>
<feature type="domain" description="F-box" evidence="2">
    <location>
        <begin position="547"/>
        <end position="586"/>
    </location>
</feature>
<feature type="domain" description="F-box" evidence="2">
    <location>
        <begin position="76"/>
        <end position="115"/>
    </location>
</feature>
<dbReference type="CDD" id="cd22160">
    <property type="entry name" value="F-box_AtFBL13-like"/>
    <property type="match status" value="1"/>
</dbReference>
<dbReference type="HOGENOM" id="CLU_346973_0_0_1"/>
<dbReference type="Pfam" id="PF00646">
    <property type="entry name" value="F-box"/>
    <property type="match status" value="1"/>
</dbReference>
<dbReference type="InterPro" id="IPR055411">
    <property type="entry name" value="LRR_FXL15/At3g58940/PEG3-like"/>
</dbReference>
<dbReference type="SUPFAM" id="SSF52047">
    <property type="entry name" value="RNI-like"/>
    <property type="match status" value="1"/>
</dbReference>
<feature type="compositionally biased region" description="Basic and acidic residues" evidence="1">
    <location>
        <begin position="488"/>
        <end position="500"/>
    </location>
</feature>
<dbReference type="PANTHER" id="PTHR32141:SF168">
    <property type="entry name" value="OS12G0595200 PROTEIN"/>
    <property type="match status" value="1"/>
</dbReference>
<keyword evidence="4" id="KW-1185">Reference proteome</keyword>
<dbReference type="AlphaFoldDB" id="A0A0D3GPJ7"/>
<dbReference type="InterPro" id="IPR001810">
    <property type="entry name" value="F-box_dom"/>
</dbReference>
<organism evidence="3">
    <name type="scientific">Oryza barthii</name>
    <dbReference type="NCBI Taxonomy" id="65489"/>
    <lineage>
        <taxon>Eukaryota</taxon>
        <taxon>Viridiplantae</taxon>
        <taxon>Streptophyta</taxon>
        <taxon>Embryophyta</taxon>
        <taxon>Tracheophyta</taxon>
        <taxon>Spermatophyta</taxon>
        <taxon>Magnoliopsida</taxon>
        <taxon>Liliopsida</taxon>
        <taxon>Poales</taxon>
        <taxon>Poaceae</taxon>
        <taxon>BOP clade</taxon>
        <taxon>Oryzoideae</taxon>
        <taxon>Oryzeae</taxon>
        <taxon>Oryzinae</taxon>
        <taxon>Oryza</taxon>
    </lineage>
</organism>
<name>A0A0D3GPJ7_9ORYZ</name>
<accession>A0A0D3GPJ7</accession>
<feature type="region of interest" description="Disordered" evidence="1">
    <location>
        <begin position="1"/>
        <end position="66"/>
    </location>
</feature>
<sequence>MQPADPPIPPPPPMPSRKRGRGQTKGDEPVPDEAAPPRKPSLPQASRSRRARSHVPPPLGVGGDGREEGVDFVSHLPDAVLGIIISLLPSKDGGKTRTLSKRWRPVWLTAPLNLDAGDLAPRADGAALAVLLTKILLAHAGPVRRFCIPVQQIHERPAMVEGWLTSPRFNNLEELEFTEDLCYMRQLLPLPPSIFRFSNTLRVAAFSQCRVPDCTDLMLQFPHLKLLSLRQVKISETSLHSIIAGCPALEGLLLRNSYGFRCLRINSPTIRSVAFHSPYCWSHGDGEVCYHLEDVIVEFAPCLEKLLHIERSVGLGVRVSVVVAPKLETLGVLDDVKDAVLDFGTVVFKGFKCGETNYWHRKYRKTIKSHNISLKTVVLDDYRGTNRQVQFATFFIQNASNLENMIFMGRPNKYNAYFIAQQPKLLEFEKRASETAHFHFRPKLCYNDWVHIKDVRARQEYFVDVLVSNLRVLMDVVTELKSYIDHRGRAASKSKDEAAPPREPPLPLASRSRRARSRSHVPPPLGAGDGRGGDGEEDVGFDLISRLPDAVLGDIISRLPTKEGGKTRALSKRWRPVWRTAPLNLDAGDLAPDANGAALAVLVTQILLAHAGPVRRFCIPAQQIHERALVEGWLGSRRFKNLEELEFTVPEGPFYGRSFLLLPPPPSTFRFSATLRVAAISQCSLPDCTATLALRFPQLRLLSLQEVVISEHSLHSIIAGCPALEGFLLKRSFGFRCLRINSPTIRSVAFHSPCCGDHCVWKVGYHLEEVIIVDAPCLERLIHIERAMGLGVNVTVIAAPKLEACVLDDLDDGYYRLDFGKVVFKGLAVINYTTPVSSIKILALIRDNLRLDRVIELMRCFQCLEKLHPIMGQLIAGAANIGENSKAFTCLKTLVLDNYRGLKSQINFATFFIRNATKLENMIFTGGRSNGNAYFIARQHKLLEFEKRASKTAHFHFTPKKCYYDWVHIKDVHDLSVADPFECTC</sequence>
<dbReference type="Gene3D" id="3.80.10.10">
    <property type="entry name" value="Ribonuclease Inhibitor"/>
    <property type="match status" value="1"/>
</dbReference>